<accession>A0A1W1YZK8</accession>
<dbReference type="STRING" id="937218.SAMN06297251_10285"/>
<evidence type="ECO:0000313" key="3">
    <source>
        <dbReference type="Proteomes" id="UP000192656"/>
    </source>
</evidence>
<protein>
    <submittedName>
        <fullName evidence="2">Uncharacterized protein</fullName>
    </submittedName>
</protein>
<keyword evidence="1" id="KW-1133">Transmembrane helix</keyword>
<keyword evidence="1" id="KW-0812">Transmembrane</keyword>
<reference evidence="2 3" key="1">
    <citation type="submission" date="2017-04" db="EMBL/GenBank/DDBJ databases">
        <authorList>
            <person name="Afonso C.L."/>
            <person name="Miller P.J."/>
            <person name="Scott M.A."/>
            <person name="Spackman E."/>
            <person name="Goraichik I."/>
            <person name="Dimitrov K.M."/>
            <person name="Suarez D.L."/>
            <person name="Swayne D.E."/>
        </authorList>
    </citation>
    <scope>NUCLEOTIDE SEQUENCE [LARGE SCALE GENOMIC DNA]</scope>
    <source>
        <strain evidence="2 3">CGMCC 1.10972</strain>
    </source>
</reference>
<keyword evidence="1" id="KW-0472">Membrane</keyword>
<gene>
    <name evidence="2" type="ORF">SAMN06297251_10285</name>
</gene>
<name>A0A1W1YZK8_9HYPH</name>
<keyword evidence="3" id="KW-1185">Reference proteome</keyword>
<dbReference type="Proteomes" id="UP000192656">
    <property type="component" value="Unassembled WGS sequence"/>
</dbReference>
<organism evidence="2 3">
    <name type="scientific">Fulvimarina manganoxydans</name>
    <dbReference type="NCBI Taxonomy" id="937218"/>
    <lineage>
        <taxon>Bacteria</taxon>
        <taxon>Pseudomonadati</taxon>
        <taxon>Pseudomonadota</taxon>
        <taxon>Alphaproteobacteria</taxon>
        <taxon>Hyphomicrobiales</taxon>
        <taxon>Aurantimonadaceae</taxon>
        <taxon>Fulvimarina</taxon>
    </lineage>
</organism>
<dbReference type="AlphaFoldDB" id="A0A1W1YZK8"/>
<dbReference type="EMBL" id="FWXR01000002">
    <property type="protein sequence ID" value="SMC41128.1"/>
    <property type="molecule type" value="Genomic_DNA"/>
</dbReference>
<evidence type="ECO:0000256" key="1">
    <source>
        <dbReference type="SAM" id="Phobius"/>
    </source>
</evidence>
<feature type="transmembrane region" description="Helical" evidence="1">
    <location>
        <begin position="12"/>
        <end position="29"/>
    </location>
</feature>
<evidence type="ECO:0000313" key="2">
    <source>
        <dbReference type="EMBL" id="SMC41128.1"/>
    </source>
</evidence>
<proteinExistence type="predicted"/>
<sequence length="78" mass="8812">MGARSSTPSNWMFGVMFILQCIAHFRPVIMTAGRRDELLGYEDYCKRKIADMEAEAAARDDTIIVRRTSSRTEGSAHD</sequence>